<feature type="region of interest" description="Disordered" evidence="1">
    <location>
        <begin position="1"/>
        <end position="25"/>
    </location>
</feature>
<sequence length="843" mass="89288">MSTGQDHDRGRETQRTPGARATRRLGPLPRPLALALLAVWAVVSVFALIQLLRGPAPWSGATEGLIPEQHRSARGRPLALLRVDLDALESAATPGESTDPAEGTITDPATILAEAGFAIEEALGQRRVPLAPPRTEITRWLDAHALYLLPIETHGALAERLSDANMRAQIQALEARLSSPLFVVSGEQPRRDPLGIHGLTTREAGQLGHVTEVLGSDAPQVSPSGDLIAASGDRALIGLVTDRDRPQAEQINELRGELEAALEGLPVELTLFDLSLREATLAEQLSRDWAKVLAACFAALVLLLSIAMRRVIPVLALAVCLGSAWVLLVWAAVNLQLAAGVGSGLGLDGMGVASIALSVLLLGFACDAALRLQEIDSRGWISTLIMAGALVPLALSPYPLWQRWALWWPLAYLLIAVILRVILPALLELLRGDFDWRRPGFRLAPMPALAVLICLSVCAAGAWVTPQLRYRSPARVPILDPALQLSERELVQHFFDPSMIVETSSQGERAADELETPAAAALEASAATAAELATLVPKEARRLDSPGSFVLPRAELEARKLALSKLQLSARMEALSVVLTDHRLRAEAFAEFVRGAADIHDFPSAQAALDGPLGPWINGYLVDEVVEGQPQVQLRSRLELRGRDGLPQVSLPDARLAELPPLRGPAIAAMIDQREFLRRAGVVVVAGLWLTAFFVWLGTGGLGIALACGLVSLACQAGVLLGLSLLDQPSGPHLLPAILIVGATAGVAGGRACRAVSMGQPIVARGLLLAGGCQVIAGGVLLISAQPLWRELGLAVAIGSALACGLGLFATPGLASLFGKLRGRRAPKKPAAKPTPSPEEREP</sequence>
<dbReference type="EMBL" id="PVNL01000135">
    <property type="protein sequence ID" value="PRP96099.1"/>
    <property type="molecule type" value="Genomic_DNA"/>
</dbReference>
<keyword evidence="2" id="KW-0812">Transmembrane</keyword>
<feature type="transmembrane region" description="Helical" evidence="2">
    <location>
        <begin position="762"/>
        <end position="783"/>
    </location>
</feature>
<feature type="transmembrane region" description="Helical" evidence="2">
    <location>
        <begin position="379"/>
        <end position="400"/>
    </location>
</feature>
<evidence type="ECO:0008006" key="5">
    <source>
        <dbReference type="Google" id="ProtNLM"/>
    </source>
</evidence>
<dbReference type="SUPFAM" id="SSF82866">
    <property type="entry name" value="Multidrug efflux transporter AcrB transmembrane domain"/>
    <property type="match status" value="2"/>
</dbReference>
<feature type="transmembrane region" description="Helical" evidence="2">
    <location>
        <begin position="795"/>
        <end position="819"/>
    </location>
</feature>
<feature type="transmembrane region" description="Helical" evidence="2">
    <location>
        <begin position="32"/>
        <end position="52"/>
    </location>
</feature>
<evidence type="ECO:0000313" key="4">
    <source>
        <dbReference type="Proteomes" id="UP000238823"/>
    </source>
</evidence>
<dbReference type="Proteomes" id="UP000238823">
    <property type="component" value="Unassembled WGS sequence"/>
</dbReference>
<feature type="compositionally biased region" description="Basic and acidic residues" evidence="1">
    <location>
        <begin position="1"/>
        <end position="14"/>
    </location>
</feature>
<gene>
    <name evidence="3" type="ORF">ENSA7_69130</name>
</gene>
<feature type="transmembrane region" description="Helical" evidence="2">
    <location>
        <begin position="289"/>
        <end position="307"/>
    </location>
</feature>
<accession>A0A2S9XTA8</accession>
<dbReference type="OrthoDB" id="9821140at2"/>
<proteinExistence type="predicted"/>
<protein>
    <recommendedName>
        <fullName evidence="5">Membrane transport protein MMPL domain-containing protein</fullName>
    </recommendedName>
</protein>
<feature type="transmembrane region" description="Helical" evidence="2">
    <location>
        <begin position="353"/>
        <end position="372"/>
    </location>
</feature>
<organism evidence="3 4">
    <name type="scientific">Enhygromyxa salina</name>
    <dbReference type="NCBI Taxonomy" id="215803"/>
    <lineage>
        <taxon>Bacteria</taxon>
        <taxon>Pseudomonadati</taxon>
        <taxon>Myxococcota</taxon>
        <taxon>Polyangia</taxon>
        <taxon>Nannocystales</taxon>
        <taxon>Nannocystaceae</taxon>
        <taxon>Enhygromyxa</taxon>
    </lineage>
</organism>
<keyword evidence="2" id="KW-0472">Membrane</keyword>
<name>A0A2S9XTA8_9BACT</name>
<feature type="transmembrane region" description="Helical" evidence="2">
    <location>
        <begin position="314"/>
        <end position="333"/>
    </location>
</feature>
<evidence type="ECO:0000313" key="3">
    <source>
        <dbReference type="EMBL" id="PRP96099.1"/>
    </source>
</evidence>
<feature type="transmembrane region" description="Helical" evidence="2">
    <location>
        <begin position="448"/>
        <end position="465"/>
    </location>
</feature>
<evidence type="ECO:0000256" key="2">
    <source>
        <dbReference type="SAM" id="Phobius"/>
    </source>
</evidence>
<comment type="caution">
    <text evidence="3">The sequence shown here is derived from an EMBL/GenBank/DDBJ whole genome shotgun (WGS) entry which is preliminary data.</text>
</comment>
<keyword evidence="2" id="KW-1133">Transmembrane helix</keyword>
<evidence type="ECO:0000256" key="1">
    <source>
        <dbReference type="SAM" id="MobiDB-lite"/>
    </source>
</evidence>
<dbReference type="RefSeq" id="WP_106093720.1">
    <property type="nucleotide sequence ID" value="NZ_PVNL01000135.1"/>
</dbReference>
<feature type="transmembrane region" description="Helical" evidence="2">
    <location>
        <begin position="732"/>
        <end position="750"/>
    </location>
</feature>
<reference evidence="3 4" key="1">
    <citation type="submission" date="2018-03" db="EMBL/GenBank/DDBJ databases">
        <title>Draft Genome Sequences of the Obligatory Marine Myxobacteria Enhygromyxa salina SWB007.</title>
        <authorList>
            <person name="Poehlein A."/>
            <person name="Moghaddam J.A."/>
            <person name="Harms H."/>
            <person name="Alanjari M."/>
            <person name="Koenig G.M."/>
            <person name="Daniel R."/>
            <person name="Schaeberle T.F."/>
        </authorList>
    </citation>
    <scope>NUCLEOTIDE SEQUENCE [LARGE SCALE GENOMIC DNA]</scope>
    <source>
        <strain evidence="3 4">SWB007</strain>
    </source>
</reference>
<feature type="region of interest" description="Disordered" evidence="1">
    <location>
        <begin position="824"/>
        <end position="843"/>
    </location>
</feature>
<dbReference type="AlphaFoldDB" id="A0A2S9XTA8"/>
<feature type="transmembrane region" description="Helical" evidence="2">
    <location>
        <begin position="676"/>
        <end position="697"/>
    </location>
</feature>
<feature type="transmembrane region" description="Helical" evidence="2">
    <location>
        <begin position="704"/>
        <end position="726"/>
    </location>
</feature>
<feature type="transmembrane region" description="Helical" evidence="2">
    <location>
        <begin position="406"/>
        <end position="427"/>
    </location>
</feature>